<evidence type="ECO:0000313" key="6">
    <source>
        <dbReference type="Proteomes" id="UP000017819"/>
    </source>
</evidence>
<protein>
    <submittedName>
        <fullName evidence="5">Transcriptional regulator, GntR family</fullName>
    </submittedName>
</protein>
<dbReference type="PANTHER" id="PTHR43537:SF49">
    <property type="entry name" value="TRANSCRIPTIONAL REGULATORY PROTEIN"/>
    <property type="match status" value="1"/>
</dbReference>
<feature type="domain" description="HTH gntR-type" evidence="4">
    <location>
        <begin position="5"/>
        <end position="72"/>
    </location>
</feature>
<keyword evidence="2" id="KW-0238">DNA-binding</keyword>
<dbReference type="Pfam" id="PF07729">
    <property type="entry name" value="FCD"/>
    <property type="match status" value="1"/>
</dbReference>
<reference evidence="5 6" key="1">
    <citation type="journal article" date="2014" name="Genome Announc.">
        <title>Draft Genome Sequence of Lutibaculum baratangense Strain AMV1T, Isolated from a Mud Volcano in Andamans, India.</title>
        <authorList>
            <person name="Singh A."/>
            <person name="Sreenivas A."/>
            <person name="Sathyanarayana Reddy G."/>
            <person name="Pinnaka A.K."/>
            <person name="Shivaji S."/>
        </authorList>
    </citation>
    <scope>NUCLEOTIDE SEQUENCE [LARGE SCALE GENOMIC DNA]</scope>
    <source>
        <strain evidence="5 6">AMV1</strain>
    </source>
</reference>
<dbReference type="PRINTS" id="PR00033">
    <property type="entry name" value="HTHASNC"/>
</dbReference>
<dbReference type="PANTHER" id="PTHR43537">
    <property type="entry name" value="TRANSCRIPTIONAL REGULATOR, GNTR FAMILY"/>
    <property type="match status" value="1"/>
</dbReference>
<dbReference type="InterPro" id="IPR036390">
    <property type="entry name" value="WH_DNA-bd_sf"/>
</dbReference>
<dbReference type="eggNOG" id="COG1802">
    <property type="taxonomic scope" value="Bacteria"/>
</dbReference>
<dbReference type="SMART" id="SM00345">
    <property type="entry name" value="HTH_GNTR"/>
    <property type="match status" value="1"/>
</dbReference>
<name>V4R0L2_9HYPH</name>
<dbReference type="PROSITE" id="PS50949">
    <property type="entry name" value="HTH_GNTR"/>
    <property type="match status" value="1"/>
</dbReference>
<evidence type="ECO:0000256" key="2">
    <source>
        <dbReference type="ARBA" id="ARBA00023125"/>
    </source>
</evidence>
<dbReference type="RefSeq" id="WP_023431781.1">
    <property type="nucleotide sequence ID" value="NZ_AWXZ01000019.1"/>
</dbReference>
<dbReference type="SMART" id="SM00895">
    <property type="entry name" value="FCD"/>
    <property type="match status" value="1"/>
</dbReference>
<dbReference type="STRING" id="631454.N177_1639"/>
<dbReference type="SUPFAM" id="SSF46785">
    <property type="entry name" value="Winged helix' DNA-binding domain"/>
    <property type="match status" value="1"/>
</dbReference>
<accession>V4R0L2</accession>
<keyword evidence="6" id="KW-1185">Reference proteome</keyword>
<proteinExistence type="predicted"/>
<dbReference type="InterPro" id="IPR036388">
    <property type="entry name" value="WH-like_DNA-bd_sf"/>
</dbReference>
<dbReference type="CDD" id="cd07377">
    <property type="entry name" value="WHTH_GntR"/>
    <property type="match status" value="1"/>
</dbReference>
<dbReference type="OrthoDB" id="9788098at2"/>
<dbReference type="Gene3D" id="1.20.120.530">
    <property type="entry name" value="GntR ligand-binding domain-like"/>
    <property type="match status" value="1"/>
</dbReference>
<dbReference type="PRINTS" id="PR00035">
    <property type="entry name" value="HTHGNTR"/>
</dbReference>
<comment type="caution">
    <text evidence="5">The sequence shown here is derived from an EMBL/GenBank/DDBJ whole genome shotgun (WGS) entry which is preliminary data.</text>
</comment>
<dbReference type="InterPro" id="IPR000524">
    <property type="entry name" value="Tscrpt_reg_HTH_GntR"/>
</dbReference>
<keyword evidence="1" id="KW-0805">Transcription regulation</keyword>
<organism evidence="5 6">
    <name type="scientific">Lutibaculum baratangense AMV1</name>
    <dbReference type="NCBI Taxonomy" id="631454"/>
    <lineage>
        <taxon>Bacteria</taxon>
        <taxon>Pseudomonadati</taxon>
        <taxon>Pseudomonadota</taxon>
        <taxon>Alphaproteobacteria</taxon>
        <taxon>Hyphomicrobiales</taxon>
        <taxon>Tepidamorphaceae</taxon>
        <taxon>Lutibaculum</taxon>
    </lineage>
</organism>
<dbReference type="SUPFAM" id="SSF48008">
    <property type="entry name" value="GntR ligand-binding domain-like"/>
    <property type="match status" value="1"/>
</dbReference>
<dbReference type="EMBL" id="AWXZ01000019">
    <property type="protein sequence ID" value="ESR25527.1"/>
    <property type="molecule type" value="Genomic_DNA"/>
</dbReference>
<dbReference type="Proteomes" id="UP000017819">
    <property type="component" value="Unassembled WGS sequence"/>
</dbReference>
<dbReference type="GO" id="GO:0043565">
    <property type="term" value="F:sequence-specific DNA binding"/>
    <property type="evidence" value="ECO:0007669"/>
    <property type="project" value="InterPro"/>
</dbReference>
<evidence type="ECO:0000256" key="3">
    <source>
        <dbReference type="ARBA" id="ARBA00023163"/>
    </source>
</evidence>
<evidence type="ECO:0000313" key="5">
    <source>
        <dbReference type="EMBL" id="ESR25527.1"/>
    </source>
</evidence>
<gene>
    <name evidence="5" type="ORF">N177_1639</name>
</gene>
<evidence type="ECO:0000259" key="4">
    <source>
        <dbReference type="PROSITE" id="PS50949"/>
    </source>
</evidence>
<dbReference type="InterPro" id="IPR008920">
    <property type="entry name" value="TF_FadR/GntR_C"/>
</dbReference>
<dbReference type="GO" id="GO:0003700">
    <property type="term" value="F:DNA-binding transcription factor activity"/>
    <property type="evidence" value="ECO:0007669"/>
    <property type="project" value="InterPro"/>
</dbReference>
<evidence type="ECO:0000256" key="1">
    <source>
        <dbReference type="ARBA" id="ARBA00023015"/>
    </source>
</evidence>
<dbReference type="Gene3D" id="1.10.10.10">
    <property type="entry name" value="Winged helix-like DNA-binding domain superfamily/Winged helix DNA-binding domain"/>
    <property type="match status" value="1"/>
</dbReference>
<sequence>MGTEASRGEIAYQKLKQAIQDGTLPPGTRVREVEIADRLSISRTPAREAIRRLESEGLISFVPRHGAIISRLDHQQTMELYDLREVLEGTAAAFAARHASAAEIEELEEMVASEEAIRGDPHQLAELNRLFHSALYRAAHNRYLERSLINLRDSMALLGGTSLRVEGRYETAHAEHLETIQAVAARDPERADAAARRHIRHAQRARLKIMREELLGQREEDREDDAPGRA</sequence>
<dbReference type="InterPro" id="IPR011711">
    <property type="entry name" value="GntR_C"/>
</dbReference>
<keyword evidence="3" id="KW-0804">Transcription</keyword>
<dbReference type="InterPro" id="IPR000485">
    <property type="entry name" value="AsnC-type_HTH_dom"/>
</dbReference>
<dbReference type="AlphaFoldDB" id="V4R0L2"/>
<dbReference type="Pfam" id="PF00392">
    <property type="entry name" value="GntR"/>
    <property type="match status" value="1"/>
</dbReference>